<sequence>MPENREGTLTATHFWDCIGASCDAPVLQPWDAAKYRYSAYYAPLDPTEFPRGPVYGEKLWMTGAVSDALTAALGPDDGCCGQDPEGAGGCGKCLLVTNPNAVNSAWKAVVMKKSRCPPSPDGCDKPQLNIAVPGYDNVLSSAANICGASGTIVSKSTSSVCGDWYNFGNSTLQACSCSALPDTTTQEVAAKHGCELFTAWGWTRRDPELAYEVVECPLEFVSVISGAFGPEGPIY</sequence>
<gene>
    <name evidence="1" type="ORF">TSPGSL018_11830</name>
</gene>
<dbReference type="AlphaFoldDB" id="A0A061S6A7"/>
<dbReference type="EMBL" id="GBEZ01005531">
    <property type="protein sequence ID" value="JAC79788.1"/>
    <property type="molecule type" value="Transcribed_RNA"/>
</dbReference>
<dbReference type="InterPro" id="IPR036908">
    <property type="entry name" value="RlpA-like_sf"/>
</dbReference>
<dbReference type="GO" id="GO:0050832">
    <property type="term" value="P:defense response to fungus"/>
    <property type="evidence" value="ECO:0007669"/>
    <property type="project" value="InterPro"/>
</dbReference>
<protein>
    <submittedName>
        <fullName evidence="1">Uncharacterized protein</fullName>
    </submittedName>
</protein>
<organism evidence="1">
    <name type="scientific">Tetraselmis sp. GSL018</name>
    <dbReference type="NCBI Taxonomy" id="582737"/>
    <lineage>
        <taxon>Eukaryota</taxon>
        <taxon>Viridiplantae</taxon>
        <taxon>Chlorophyta</taxon>
        <taxon>core chlorophytes</taxon>
        <taxon>Chlorodendrophyceae</taxon>
        <taxon>Chlorodendrales</taxon>
        <taxon>Chlorodendraceae</taxon>
        <taxon>Tetraselmis</taxon>
    </lineage>
</organism>
<reference evidence="1" key="1">
    <citation type="submission" date="2014-05" db="EMBL/GenBank/DDBJ databases">
        <title>The transcriptome of the halophilic microalga Tetraselmis sp. GSL018 isolated from the Great Salt Lake, Utah.</title>
        <authorList>
            <person name="Jinkerson R.E."/>
            <person name="D'Adamo S."/>
            <person name="Posewitz M.C."/>
        </authorList>
    </citation>
    <scope>NUCLEOTIDE SEQUENCE</scope>
    <source>
        <strain evidence="1">GSL018</strain>
    </source>
</reference>
<dbReference type="InterPro" id="IPR018226">
    <property type="entry name" value="Barwin_CS"/>
</dbReference>
<dbReference type="GO" id="GO:0042742">
    <property type="term" value="P:defense response to bacterium"/>
    <property type="evidence" value="ECO:0007669"/>
    <property type="project" value="InterPro"/>
</dbReference>
<proteinExistence type="predicted"/>
<dbReference type="PROSITE" id="PS00771">
    <property type="entry name" value="BARWIN_1"/>
    <property type="match status" value="1"/>
</dbReference>
<dbReference type="SUPFAM" id="SSF50685">
    <property type="entry name" value="Barwin-like endoglucanases"/>
    <property type="match status" value="1"/>
</dbReference>
<dbReference type="Gene3D" id="2.40.40.10">
    <property type="entry name" value="RlpA-like domain"/>
    <property type="match status" value="1"/>
</dbReference>
<evidence type="ECO:0000313" key="1">
    <source>
        <dbReference type="EMBL" id="JAC79788.1"/>
    </source>
</evidence>
<accession>A0A061S6A7</accession>
<name>A0A061S6A7_9CHLO</name>